<evidence type="ECO:0000256" key="10">
    <source>
        <dbReference type="SAM" id="Phobius"/>
    </source>
</evidence>
<dbReference type="PANTHER" id="PTHR11347">
    <property type="entry name" value="CYCLIC NUCLEOTIDE PHOSPHODIESTERASE"/>
    <property type="match status" value="1"/>
</dbReference>
<comment type="subcellular location">
    <subcellularLocation>
        <location evidence="1">Membrane</location>
        <topology evidence="1">Multi-pass membrane protein</topology>
    </subcellularLocation>
</comment>
<feature type="transmembrane region" description="Helical" evidence="10">
    <location>
        <begin position="449"/>
        <end position="471"/>
    </location>
</feature>
<protein>
    <submittedName>
        <fullName evidence="12">cAMP-specific phosphodiesterase, putative</fullName>
    </submittedName>
</protein>
<keyword evidence="3 8" id="KW-0479">Metal-binding</keyword>
<evidence type="ECO:0000256" key="2">
    <source>
        <dbReference type="ARBA" id="ARBA00022692"/>
    </source>
</evidence>
<keyword evidence="2 10" id="KW-0812">Transmembrane</keyword>
<dbReference type="Gene3D" id="1.20.120.350">
    <property type="entry name" value="Voltage-gated potassium channels. Chain C"/>
    <property type="match status" value="1"/>
</dbReference>
<dbReference type="GO" id="GO:0007165">
    <property type="term" value="P:signal transduction"/>
    <property type="evidence" value="ECO:0007669"/>
    <property type="project" value="InterPro"/>
</dbReference>
<feature type="domain" description="PDEase" evidence="11">
    <location>
        <begin position="633"/>
        <end position="974"/>
    </location>
</feature>
<feature type="binding site" evidence="8">
    <location>
        <position position="767"/>
    </location>
    <ligand>
        <name>Zn(2+)</name>
        <dbReference type="ChEBI" id="CHEBI:29105"/>
        <label>1</label>
    </ligand>
</feature>
<dbReference type="GO" id="GO:0005216">
    <property type="term" value="F:monoatomic ion channel activity"/>
    <property type="evidence" value="ECO:0007669"/>
    <property type="project" value="InterPro"/>
</dbReference>
<dbReference type="InterPro" id="IPR005821">
    <property type="entry name" value="Ion_trans_dom"/>
</dbReference>
<dbReference type="GO" id="GO:0016020">
    <property type="term" value="C:membrane"/>
    <property type="evidence" value="ECO:0007669"/>
    <property type="project" value="UniProtKB-SubCell"/>
</dbReference>
<dbReference type="PRINTS" id="PR00387">
    <property type="entry name" value="PDIESTERASE1"/>
</dbReference>
<evidence type="ECO:0000256" key="6">
    <source>
        <dbReference type="ARBA" id="ARBA00023136"/>
    </source>
</evidence>
<dbReference type="Pfam" id="PF00520">
    <property type="entry name" value="Ion_trans"/>
    <property type="match status" value="1"/>
</dbReference>
<feature type="active site" description="Proton donor" evidence="7">
    <location>
        <position position="724"/>
    </location>
</feature>
<dbReference type="InterPro" id="IPR023088">
    <property type="entry name" value="PDEase"/>
</dbReference>
<evidence type="ECO:0000256" key="4">
    <source>
        <dbReference type="ARBA" id="ARBA00022801"/>
    </source>
</evidence>
<evidence type="ECO:0000256" key="8">
    <source>
        <dbReference type="PIRSR" id="PIRSR623088-3"/>
    </source>
</evidence>
<dbReference type="InterPro" id="IPR002073">
    <property type="entry name" value="PDEase_catalytic_dom"/>
</dbReference>
<dbReference type="Gene3D" id="1.10.1300.10">
    <property type="entry name" value="3'5'-cyclic nucleotide phosphodiesterase, catalytic domain"/>
    <property type="match status" value="1"/>
</dbReference>
<dbReference type="AlphaFoldDB" id="A0A0F7UF11"/>
<evidence type="ECO:0000256" key="7">
    <source>
        <dbReference type="PIRSR" id="PIRSR623088-1"/>
    </source>
</evidence>
<reference evidence="12" key="1">
    <citation type="journal article" date="2015" name="PLoS ONE">
        <title>Comprehensive Evaluation of Toxoplasma gondii VEG and Neospora caninum LIV Genomes with Tachyzoite Stage Transcriptome and Proteome Defines Novel Transcript Features.</title>
        <authorList>
            <person name="Ramaprasad A."/>
            <person name="Mourier T."/>
            <person name="Naeem R."/>
            <person name="Malas T.B."/>
            <person name="Moussa E."/>
            <person name="Panigrahi A."/>
            <person name="Vermont S.J."/>
            <person name="Otto T.D."/>
            <person name="Wastling J."/>
            <person name="Pain A."/>
        </authorList>
    </citation>
    <scope>NUCLEOTIDE SEQUENCE</scope>
    <source>
        <strain evidence="12">Liverpool</strain>
    </source>
</reference>
<feature type="transmembrane region" description="Helical" evidence="10">
    <location>
        <begin position="413"/>
        <end position="437"/>
    </location>
</feature>
<feature type="binding site" evidence="8">
    <location>
        <position position="767"/>
    </location>
    <ligand>
        <name>Zn(2+)</name>
        <dbReference type="ChEBI" id="CHEBI:29105"/>
        <label>2</label>
    </ligand>
</feature>
<evidence type="ECO:0000256" key="1">
    <source>
        <dbReference type="ARBA" id="ARBA00004141"/>
    </source>
</evidence>
<dbReference type="EMBL" id="LN714483">
    <property type="protein sequence ID" value="CEL67235.1"/>
    <property type="molecule type" value="Genomic_DNA"/>
</dbReference>
<feature type="transmembrane region" description="Helical" evidence="10">
    <location>
        <begin position="269"/>
        <end position="291"/>
    </location>
</feature>
<dbReference type="PROSITE" id="PS51845">
    <property type="entry name" value="PDEASE_I_2"/>
    <property type="match status" value="1"/>
</dbReference>
<evidence type="ECO:0000256" key="9">
    <source>
        <dbReference type="SAM" id="MobiDB-lite"/>
    </source>
</evidence>
<gene>
    <name evidence="12" type="ORF">BN1204_030330</name>
</gene>
<dbReference type="Pfam" id="PF00233">
    <property type="entry name" value="PDEase_I"/>
    <property type="match status" value="1"/>
</dbReference>
<feature type="compositionally biased region" description="Polar residues" evidence="9">
    <location>
        <begin position="1019"/>
        <end position="1031"/>
    </location>
</feature>
<feature type="transmembrane region" description="Helical" evidence="10">
    <location>
        <begin position="345"/>
        <end position="369"/>
    </location>
</feature>
<sequence length="1037" mass="117920">MWFYSYLRHPNDVPSLRTHTRSSNIFLRLGPQYYLPEDERKSLFVRTCHLLYYLASLLFLTTLTTYTDIKIPSNPSTTTELLSQLFPFNSIDDCNERLSCKVNCVLYAFPDLDCAKDDSGRLTFGGNLYSSLYFYEYPGKDVPLQKEARTAWERCYTVMRETTGRLQYLQKDRETVERTHTCFAGCKTTTEVTFTQKLTDGTPVVFDSGTDWLQMAPAGSSPEDTRPPCKSSEPPSLLCVEPTDECQPVTLPYQVCIGDTLFCFDIVRVLITVALGAVWNLVLDAFIVWAMSIDDSDPQNLGRVASKCGLQVISTAIIVSSFFFLVASMSRIFGLDANIARQGTLWTSFVLVILVDQFFGFLFNVLIWYAMLRRCGRQVPDESRFQYKIHPSPVLVKIKKGTRKIVNYNGFEMFFTILLGWMVIDLTCRMILCQFYYNQTDFLNQADRILEVVDFIILILFIIEICLRIAADGFKIYFSDPINCIDFFLVGFGFSIRIVGFFVHINKGIGNVLFIMRLVRLYRLHRPPSGSLAIGKKEVFTNRVERIIAVLNKALEIEELTTREKDSLKWLIQTITSGKLYEMGTEEKKKTDSHVQAWISITSTQPQSANQMADDMENILLERVKQMTTGGDTETDMPAVLQLEYGIDVSLDHAIEGYLANNLITWNFDVFRFHMIAGQVALPKLFVRCLQHQEVCSLFNLKIENMLRFAIELEKTSFSTTPFHNAIRSAEVLQAMHLFLAFFDTQIKGFFNSREILAALLAAVVWDYQHPGFSSAFLIKTQHAIAIRYNDRNVLEHHHVAAAFSLMQRLGDNDPLLALPEDQYIALRKIIIQLAQSGSRSNQTACLSLLKTKMQQAEFPRSITEDKNIILCNLMNAANYSFLGRPLQLYLQWSQKYMEELFLQGDRELELDMPISKNCDRHAASEAVVQLGLIDGWAIPIYTTLAQTLPKLNAIVVSHLRRNRLHWLDEQQEEDKSKEKPGKAIPAKRYSKSKQGSTEGTGNGEVSKPGGPTVETAEGTLSSPELRTNANPLLEAD</sequence>
<feature type="compositionally biased region" description="Basic and acidic residues" evidence="9">
    <location>
        <begin position="971"/>
        <end position="982"/>
    </location>
</feature>
<keyword evidence="5 10" id="KW-1133">Transmembrane helix</keyword>
<accession>A0A0F7UF11</accession>
<dbReference type="GO" id="GO:0004114">
    <property type="term" value="F:3',5'-cyclic-nucleotide phosphodiesterase activity"/>
    <property type="evidence" value="ECO:0007669"/>
    <property type="project" value="InterPro"/>
</dbReference>
<evidence type="ECO:0000313" key="12">
    <source>
        <dbReference type="EMBL" id="CEL67235.1"/>
    </source>
</evidence>
<evidence type="ECO:0000259" key="11">
    <source>
        <dbReference type="PROSITE" id="PS51845"/>
    </source>
</evidence>
<keyword evidence="6 10" id="KW-0472">Membrane</keyword>
<dbReference type="InterPro" id="IPR027359">
    <property type="entry name" value="Volt_channel_dom_sf"/>
</dbReference>
<feature type="transmembrane region" description="Helical" evidence="10">
    <location>
        <begin position="312"/>
        <end position="333"/>
    </location>
</feature>
<evidence type="ECO:0000256" key="3">
    <source>
        <dbReference type="ARBA" id="ARBA00022723"/>
    </source>
</evidence>
<dbReference type="GO" id="GO:0046872">
    <property type="term" value="F:metal ion binding"/>
    <property type="evidence" value="ECO:0007669"/>
    <property type="project" value="UniProtKB-KW"/>
</dbReference>
<dbReference type="SUPFAM" id="SSF81324">
    <property type="entry name" value="Voltage-gated potassium channels"/>
    <property type="match status" value="1"/>
</dbReference>
<proteinExistence type="predicted"/>
<name>A0A0F7UF11_NEOCL</name>
<feature type="region of interest" description="Disordered" evidence="9">
    <location>
        <begin position="971"/>
        <end position="1037"/>
    </location>
</feature>
<organism evidence="12">
    <name type="scientific">Neospora caninum (strain Liverpool)</name>
    <dbReference type="NCBI Taxonomy" id="572307"/>
    <lineage>
        <taxon>Eukaryota</taxon>
        <taxon>Sar</taxon>
        <taxon>Alveolata</taxon>
        <taxon>Apicomplexa</taxon>
        <taxon>Conoidasida</taxon>
        <taxon>Coccidia</taxon>
        <taxon>Eucoccidiorida</taxon>
        <taxon>Eimeriorina</taxon>
        <taxon>Sarcocystidae</taxon>
        <taxon>Neospora</taxon>
    </lineage>
</organism>
<evidence type="ECO:0000256" key="5">
    <source>
        <dbReference type="ARBA" id="ARBA00022989"/>
    </source>
</evidence>
<feature type="transmembrane region" description="Helical" evidence="10">
    <location>
        <begin position="483"/>
        <end position="505"/>
    </location>
</feature>
<dbReference type="InterPro" id="IPR036971">
    <property type="entry name" value="PDEase_catalytic_dom_sf"/>
</dbReference>
<keyword evidence="4" id="KW-0378">Hydrolase</keyword>
<dbReference type="SUPFAM" id="SSF109604">
    <property type="entry name" value="HD-domain/PDEase-like"/>
    <property type="match status" value="1"/>
</dbReference>